<proteinExistence type="predicted"/>
<dbReference type="AlphaFoldDB" id="A0A553P3I0"/>
<evidence type="ECO:0000313" key="2">
    <source>
        <dbReference type="Proteomes" id="UP000318571"/>
    </source>
</evidence>
<protein>
    <submittedName>
        <fullName evidence="1">Uncharacterized protein</fullName>
    </submittedName>
</protein>
<gene>
    <name evidence="1" type="ORF">TCAL_16136</name>
</gene>
<name>A0A553P3I0_TIGCA</name>
<evidence type="ECO:0000313" key="1">
    <source>
        <dbReference type="EMBL" id="TRY72241.1"/>
    </source>
</evidence>
<dbReference type="Proteomes" id="UP000318571">
    <property type="component" value="Chromosome 7"/>
</dbReference>
<comment type="caution">
    <text evidence="1">The sequence shown here is derived from an EMBL/GenBank/DDBJ whole genome shotgun (WGS) entry which is preliminary data.</text>
</comment>
<sequence>MIKSNILYLYNGKKIEEVSKEFPFSTPWFQIPFCRTVISSDEILVGFSRKPYIAKGVEHPILAQSTSKLGPSTISLPNLELMNSICGAFGPQGNRKVAIFGGNIS</sequence>
<organism evidence="1 2">
    <name type="scientific">Tigriopus californicus</name>
    <name type="common">Marine copepod</name>
    <dbReference type="NCBI Taxonomy" id="6832"/>
    <lineage>
        <taxon>Eukaryota</taxon>
        <taxon>Metazoa</taxon>
        <taxon>Ecdysozoa</taxon>
        <taxon>Arthropoda</taxon>
        <taxon>Crustacea</taxon>
        <taxon>Multicrustacea</taxon>
        <taxon>Hexanauplia</taxon>
        <taxon>Copepoda</taxon>
        <taxon>Harpacticoida</taxon>
        <taxon>Harpacticidae</taxon>
        <taxon>Tigriopus</taxon>
    </lineage>
</organism>
<reference evidence="1 2" key="1">
    <citation type="journal article" date="2018" name="Nat. Ecol. Evol.">
        <title>Genomic signatures of mitonuclear coevolution across populations of Tigriopus californicus.</title>
        <authorList>
            <person name="Barreto F.S."/>
            <person name="Watson E.T."/>
            <person name="Lima T.G."/>
            <person name="Willett C.S."/>
            <person name="Edmands S."/>
            <person name="Li W."/>
            <person name="Burton R.S."/>
        </authorList>
    </citation>
    <scope>NUCLEOTIDE SEQUENCE [LARGE SCALE GENOMIC DNA]</scope>
    <source>
        <strain evidence="1 2">San Diego</strain>
    </source>
</reference>
<dbReference type="EMBL" id="VCGU01000008">
    <property type="protein sequence ID" value="TRY72241.1"/>
    <property type="molecule type" value="Genomic_DNA"/>
</dbReference>
<keyword evidence="2" id="KW-1185">Reference proteome</keyword>
<accession>A0A553P3I0</accession>